<keyword evidence="7" id="KW-1185">Reference proteome</keyword>
<feature type="region of interest" description="Disordered" evidence="4">
    <location>
        <begin position="368"/>
        <end position="392"/>
    </location>
</feature>
<dbReference type="Pfam" id="PF13439">
    <property type="entry name" value="Glyco_transf_4"/>
    <property type="match status" value="1"/>
</dbReference>
<dbReference type="RefSeq" id="WP_143941713.1">
    <property type="nucleotide sequence ID" value="NZ_VKLS01000187.1"/>
</dbReference>
<keyword evidence="2" id="KW-0328">Glycosyltransferase</keyword>
<protein>
    <recommendedName>
        <fullName evidence="1">D-inositol 3-phosphate glycosyltransferase</fullName>
    </recommendedName>
</protein>
<evidence type="ECO:0000256" key="3">
    <source>
        <dbReference type="ARBA" id="ARBA00022679"/>
    </source>
</evidence>
<evidence type="ECO:0000259" key="5">
    <source>
        <dbReference type="Pfam" id="PF13439"/>
    </source>
</evidence>
<dbReference type="EMBL" id="VKLS01000187">
    <property type="protein sequence ID" value="TSB39021.1"/>
    <property type="molecule type" value="Genomic_DNA"/>
</dbReference>
<reference evidence="6 7" key="1">
    <citation type="submission" date="2019-07" db="EMBL/GenBank/DDBJ databases">
        <title>Draft genome for Streptomyces benahoarensis MZ03-48.</title>
        <authorList>
            <person name="Gonzalez-Pimentel J.L."/>
        </authorList>
    </citation>
    <scope>NUCLEOTIDE SEQUENCE [LARGE SCALE GENOMIC DNA]</scope>
    <source>
        <strain evidence="6 7">MZ03-48</strain>
    </source>
</reference>
<feature type="domain" description="Glycosyltransferase subfamily 4-like N-terminal" evidence="5">
    <location>
        <begin position="12"/>
        <end position="165"/>
    </location>
</feature>
<evidence type="ECO:0000256" key="1">
    <source>
        <dbReference type="ARBA" id="ARBA00021292"/>
    </source>
</evidence>
<dbReference type="AlphaFoldDB" id="A0A553ZC70"/>
<sequence length="392" mass="40639">MKVLHLVTGLEVGGAEQQLRLMLRRLPYRCDVVSLSGDGPIGDGIRADGGSVVPLDGPPTLSRLVRLIRRGGYDVVHTHRYRACVTGRIAARLAGVRGVVATAHTLGATEIDGRPLTRRVRARYRRTERLGTATVAASEAVAVRLRRLGVPGERIETVTPGVDADAFRYDPAARAAVRARLGLAADAFVIGGVGRLVPGKRFDVLIRAVAQVPGARLVLAGDGPERVALRRAADQFGVGNRVLLPGAWHGGGGTEGDPGLPALFSALDVFVAPAPAQAFGTAVVEALAAGLPVVHTGCPALDDLPGEMAPGARRTGPRSHLLAAVLREERRAAPRRLPPPPVVAHHGADRAARALAALHERAAGFRAATAGAGVPQPAAPPETAASDPSLTG</sequence>
<gene>
    <name evidence="6" type="ORF">FNZ23_16245</name>
</gene>
<dbReference type="Gene3D" id="3.40.50.2000">
    <property type="entry name" value="Glycogen Phosphorylase B"/>
    <property type="match status" value="2"/>
</dbReference>
<evidence type="ECO:0000313" key="7">
    <source>
        <dbReference type="Proteomes" id="UP000320888"/>
    </source>
</evidence>
<name>A0A553ZC70_9ACTN</name>
<evidence type="ECO:0000256" key="4">
    <source>
        <dbReference type="SAM" id="MobiDB-lite"/>
    </source>
</evidence>
<dbReference type="PANTHER" id="PTHR12526:SF635">
    <property type="entry name" value="GLYCOSYL TRANSFERASE GROUP 1"/>
    <property type="match status" value="1"/>
</dbReference>
<dbReference type="InterPro" id="IPR028098">
    <property type="entry name" value="Glyco_trans_4-like_N"/>
</dbReference>
<dbReference type="Pfam" id="PF13692">
    <property type="entry name" value="Glyco_trans_1_4"/>
    <property type="match status" value="1"/>
</dbReference>
<accession>A0A553ZC70</accession>
<dbReference type="SUPFAM" id="SSF53756">
    <property type="entry name" value="UDP-Glycosyltransferase/glycogen phosphorylase"/>
    <property type="match status" value="1"/>
</dbReference>
<dbReference type="OrthoDB" id="3646807at2"/>
<dbReference type="GO" id="GO:0016757">
    <property type="term" value="F:glycosyltransferase activity"/>
    <property type="evidence" value="ECO:0007669"/>
    <property type="project" value="UniProtKB-KW"/>
</dbReference>
<comment type="caution">
    <text evidence="6">The sequence shown here is derived from an EMBL/GenBank/DDBJ whole genome shotgun (WGS) entry which is preliminary data.</text>
</comment>
<organism evidence="6 7">
    <name type="scientific">Streptomyces benahoarensis</name>
    <dbReference type="NCBI Taxonomy" id="2595054"/>
    <lineage>
        <taxon>Bacteria</taxon>
        <taxon>Bacillati</taxon>
        <taxon>Actinomycetota</taxon>
        <taxon>Actinomycetes</taxon>
        <taxon>Kitasatosporales</taxon>
        <taxon>Streptomycetaceae</taxon>
        <taxon>Streptomyces</taxon>
    </lineage>
</organism>
<proteinExistence type="predicted"/>
<dbReference type="PANTHER" id="PTHR12526">
    <property type="entry name" value="GLYCOSYLTRANSFERASE"/>
    <property type="match status" value="1"/>
</dbReference>
<keyword evidence="3 6" id="KW-0808">Transferase</keyword>
<evidence type="ECO:0000256" key="2">
    <source>
        <dbReference type="ARBA" id="ARBA00022676"/>
    </source>
</evidence>
<evidence type="ECO:0000313" key="6">
    <source>
        <dbReference type="EMBL" id="TSB39021.1"/>
    </source>
</evidence>
<dbReference type="Proteomes" id="UP000320888">
    <property type="component" value="Unassembled WGS sequence"/>
</dbReference>